<dbReference type="EMBL" id="JANBPY010003576">
    <property type="protein sequence ID" value="KAJ1951055.1"/>
    <property type="molecule type" value="Genomic_DNA"/>
</dbReference>
<dbReference type="OrthoDB" id="10397567at2759"/>
<feature type="non-terminal residue" evidence="1">
    <location>
        <position position="115"/>
    </location>
</feature>
<comment type="caution">
    <text evidence="1">The sequence shown here is derived from an EMBL/GenBank/DDBJ whole genome shotgun (WGS) entry which is preliminary data.</text>
</comment>
<dbReference type="Proteomes" id="UP001150925">
    <property type="component" value="Unassembled WGS sequence"/>
</dbReference>
<sequence length="115" mass="12818">EQINATLRGPLGDTLGERFSSDILDLKSVKNTLADVQKVCETRGQSTQPPAQDDQVDHLVAQTLGRVEPLAEEHQDLLSLRTLFRTHPQQRAFSTIMGLAYKTSAEASLDIKFIW</sequence>
<gene>
    <name evidence="1" type="ORF">IWQ62_006471</name>
</gene>
<organism evidence="1 2">
    <name type="scientific">Dispira parvispora</name>
    <dbReference type="NCBI Taxonomy" id="1520584"/>
    <lineage>
        <taxon>Eukaryota</taxon>
        <taxon>Fungi</taxon>
        <taxon>Fungi incertae sedis</taxon>
        <taxon>Zoopagomycota</taxon>
        <taxon>Kickxellomycotina</taxon>
        <taxon>Dimargaritomycetes</taxon>
        <taxon>Dimargaritales</taxon>
        <taxon>Dimargaritaceae</taxon>
        <taxon>Dispira</taxon>
    </lineage>
</organism>
<dbReference type="AlphaFoldDB" id="A0A9W8E3Q8"/>
<name>A0A9W8E3Q8_9FUNG</name>
<evidence type="ECO:0000313" key="2">
    <source>
        <dbReference type="Proteomes" id="UP001150925"/>
    </source>
</evidence>
<feature type="non-terminal residue" evidence="1">
    <location>
        <position position="1"/>
    </location>
</feature>
<protein>
    <submittedName>
        <fullName evidence="1">Uncharacterized protein</fullName>
    </submittedName>
</protein>
<evidence type="ECO:0000313" key="1">
    <source>
        <dbReference type="EMBL" id="KAJ1951055.1"/>
    </source>
</evidence>
<accession>A0A9W8E3Q8</accession>
<reference evidence="1" key="1">
    <citation type="submission" date="2022-07" db="EMBL/GenBank/DDBJ databases">
        <title>Phylogenomic reconstructions and comparative analyses of Kickxellomycotina fungi.</title>
        <authorList>
            <person name="Reynolds N.K."/>
            <person name="Stajich J.E."/>
            <person name="Barry K."/>
            <person name="Grigoriev I.V."/>
            <person name="Crous P."/>
            <person name="Smith M.E."/>
        </authorList>
    </citation>
    <scope>NUCLEOTIDE SEQUENCE</scope>
    <source>
        <strain evidence="1">RSA 1196</strain>
    </source>
</reference>
<proteinExistence type="predicted"/>
<keyword evidence="2" id="KW-1185">Reference proteome</keyword>